<dbReference type="Proteomes" id="UP000002358">
    <property type="component" value="Chromosome 1"/>
</dbReference>
<name>A0A7M7G5U1_NASVI</name>
<gene>
    <name evidence="2" type="primary">100120669</name>
</gene>
<feature type="coiled-coil region" evidence="1">
    <location>
        <begin position="41"/>
        <end position="68"/>
    </location>
</feature>
<dbReference type="InParanoid" id="A0A7M7G5U1"/>
<dbReference type="PANTHER" id="PTHR46518:SF1">
    <property type="entry name" value="OUTER DYNEIN ARM-DOCKING COMPLEX SUBUNIT 3"/>
    <property type="match status" value="1"/>
</dbReference>
<dbReference type="KEGG" id="nvi:100120669"/>
<dbReference type="SMR" id="A0A7M7G5U1"/>
<dbReference type="OrthoDB" id="7447178at2759"/>
<dbReference type="PANTHER" id="PTHR46518">
    <property type="entry name" value="COILED-COIL DOMAIN-CONTAINING PROTEIN 151"/>
    <property type="match status" value="1"/>
</dbReference>
<dbReference type="AlphaFoldDB" id="A0A7M7G5U1"/>
<dbReference type="GO" id="GO:0097542">
    <property type="term" value="C:ciliary tip"/>
    <property type="evidence" value="ECO:0007669"/>
    <property type="project" value="TreeGrafter"/>
</dbReference>
<sequence length="567" mass="66806">MLSARQVRKHGMRNEKWSTREKSLQYRGILKLHARDKKLQATNAEKLKRKVSRSLKELKADIEEYRKIVNDVICGDKRLLRTILQKQRDLKIQLQDAEPSDAYEVIFQDYNLKRKQLDKLGYVKVKTRQEFCNLKSEFADLSEQIEKKDEISPTEAEYQKRHQQLIARYHVALAKRHAAKSVSDTYKEILVILKKDSKYFDVVLNALREDRKDQCRVIYKTTLMGQLAAENLDDIRQRYKQMVQDVWVNMKERERSLDSARKKVEDVWQYAKSLVRIESDTNIMGKKDDTVEDEDRRLKQQIEELENIFNVMKETMLIRSYEELFVRLEDQMKQRERLTELYNRNLKDRNFVLNKKNHAELMLQNLEHSMVSTTTKYKTEKKAMLEKIEAEKKREADNNSLIETRGELLMNIRAALQNMSSMLVCVKAAKSAGKGKDSRKAARELDDKVEIKADDRAKKDREKEREKRTCDDPIETDGLAVLAQVTKKAITLFASTNFVLDPEKEERARDMYQNYVADYRSQLKFGDEEQEQTGMYFEHETVDTGVPTRTEIKTKSKQIVEANTKED</sequence>
<reference evidence="2" key="1">
    <citation type="submission" date="2021-01" db="UniProtKB">
        <authorList>
            <consortium name="EnsemblMetazoa"/>
        </authorList>
    </citation>
    <scope>IDENTIFICATION</scope>
</reference>
<dbReference type="InterPro" id="IPR033192">
    <property type="entry name" value="ODAD3"/>
</dbReference>
<evidence type="ECO:0000256" key="1">
    <source>
        <dbReference type="SAM" id="Coils"/>
    </source>
</evidence>
<organism evidence="2 3">
    <name type="scientific">Nasonia vitripennis</name>
    <name type="common">Parasitic wasp</name>
    <dbReference type="NCBI Taxonomy" id="7425"/>
    <lineage>
        <taxon>Eukaryota</taxon>
        <taxon>Metazoa</taxon>
        <taxon>Ecdysozoa</taxon>
        <taxon>Arthropoda</taxon>
        <taxon>Hexapoda</taxon>
        <taxon>Insecta</taxon>
        <taxon>Pterygota</taxon>
        <taxon>Neoptera</taxon>
        <taxon>Endopterygota</taxon>
        <taxon>Hymenoptera</taxon>
        <taxon>Apocrita</taxon>
        <taxon>Proctotrupomorpha</taxon>
        <taxon>Chalcidoidea</taxon>
        <taxon>Pteromalidae</taxon>
        <taxon>Pteromalinae</taxon>
        <taxon>Nasonia</taxon>
    </lineage>
</organism>
<dbReference type="OMA" id="NNMKERE"/>
<feature type="coiled-coil region" evidence="1">
    <location>
        <begin position="378"/>
        <end position="405"/>
    </location>
</feature>
<dbReference type="GO" id="GO:0003341">
    <property type="term" value="P:cilium movement"/>
    <property type="evidence" value="ECO:0007669"/>
    <property type="project" value="InterPro"/>
</dbReference>
<keyword evidence="1" id="KW-0175">Coiled coil</keyword>
<feature type="coiled-coil region" evidence="1">
    <location>
        <begin position="288"/>
        <end position="341"/>
    </location>
</feature>
<protein>
    <submittedName>
        <fullName evidence="2">Uncharacterized protein</fullName>
    </submittedName>
</protein>
<dbReference type="GO" id="GO:0036064">
    <property type="term" value="C:ciliary basal body"/>
    <property type="evidence" value="ECO:0007669"/>
    <property type="project" value="TreeGrafter"/>
</dbReference>
<keyword evidence="3" id="KW-1185">Reference proteome</keyword>
<proteinExistence type="predicted"/>
<accession>A0A7M7G5U1</accession>
<evidence type="ECO:0000313" key="2">
    <source>
        <dbReference type="EnsemblMetazoa" id="XP_001604282"/>
    </source>
</evidence>
<evidence type="ECO:0000313" key="3">
    <source>
        <dbReference type="Proteomes" id="UP000002358"/>
    </source>
</evidence>
<dbReference type="GO" id="GO:0035253">
    <property type="term" value="C:ciliary rootlet"/>
    <property type="evidence" value="ECO:0007669"/>
    <property type="project" value="TreeGrafter"/>
</dbReference>
<dbReference type="GO" id="GO:0036158">
    <property type="term" value="P:outer dynein arm assembly"/>
    <property type="evidence" value="ECO:0007669"/>
    <property type="project" value="InterPro"/>
</dbReference>
<dbReference type="EnsemblMetazoa" id="XM_001604232">
    <property type="protein sequence ID" value="XP_001604282"/>
    <property type="gene ID" value="LOC100120669"/>
</dbReference>